<keyword evidence="2" id="KW-1185">Reference proteome</keyword>
<dbReference type="EMBL" id="BAABUK010000030">
    <property type="protein sequence ID" value="GAA5816146.1"/>
    <property type="molecule type" value="Genomic_DNA"/>
</dbReference>
<sequence>MSDNEQEHNITTSEARRKFLNSVGSTIKTNVVNIRHNYHLLTAYNKAIVMLGLNYIIDLSFIYPNSQSTLFTSQQWDELRKKYKPKKYNSDEYSHIPSIINPIFMAYNEKKPFQTNWINMYKQVKLLEQEYDPELDPSCGDIFFCWDYIVKFWGLIAERLFYNANLRLKCDTISDGRLKVDMRILNDKTKQRYNFESDISVMEASEEYPGDAKFISDRCKLSIENKTIIDRFLVDGIKITSVDSLQISGLEVFFINACLEEPGLYVTTELNRYKVDKTYTRLYVKEMNKHYGNEEAIESRLGNIILRAFANPIKCQALLAELKEEDVEIHNYDALMIEEKPEVHDNQDDAVKDLEERQSETSYDWDNITDVEEEENYVEATRVLPL</sequence>
<proteinExistence type="predicted"/>
<name>A0ABP9ZAJ3_9FUNG</name>
<gene>
    <name evidence="1" type="ORF">MFLAVUS_009672</name>
</gene>
<protein>
    <submittedName>
        <fullName evidence="1">Uncharacterized protein</fullName>
    </submittedName>
</protein>
<evidence type="ECO:0000313" key="1">
    <source>
        <dbReference type="EMBL" id="GAA5816146.1"/>
    </source>
</evidence>
<dbReference type="Proteomes" id="UP001473302">
    <property type="component" value="Unassembled WGS sequence"/>
</dbReference>
<reference evidence="1 2" key="1">
    <citation type="submission" date="2024-04" db="EMBL/GenBank/DDBJ databases">
        <title>genome sequences of Mucor flavus KT1a and Helicostylum pulchrum KT1b strains isolated from the surface of a dry-aged beef.</title>
        <authorList>
            <person name="Toyotome T."/>
            <person name="Hosono M."/>
            <person name="Torimaru M."/>
            <person name="Fukuda K."/>
            <person name="Mikami N."/>
        </authorList>
    </citation>
    <scope>NUCLEOTIDE SEQUENCE [LARGE SCALE GENOMIC DNA]</scope>
    <source>
        <strain evidence="1 2">KT1a</strain>
    </source>
</reference>
<organism evidence="1 2">
    <name type="scientific">Mucor flavus</name>
    <dbReference type="NCBI Taxonomy" id="439312"/>
    <lineage>
        <taxon>Eukaryota</taxon>
        <taxon>Fungi</taxon>
        <taxon>Fungi incertae sedis</taxon>
        <taxon>Mucoromycota</taxon>
        <taxon>Mucoromycotina</taxon>
        <taxon>Mucoromycetes</taxon>
        <taxon>Mucorales</taxon>
        <taxon>Mucorineae</taxon>
        <taxon>Mucoraceae</taxon>
        <taxon>Mucor</taxon>
    </lineage>
</organism>
<evidence type="ECO:0000313" key="2">
    <source>
        <dbReference type="Proteomes" id="UP001473302"/>
    </source>
</evidence>
<accession>A0ABP9ZAJ3</accession>
<comment type="caution">
    <text evidence="1">The sequence shown here is derived from an EMBL/GenBank/DDBJ whole genome shotgun (WGS) entry which is preliminary data.</text>
</comment>